<feature type="domain" description="ABC1 atypical kinase-like" evidence="1">
    <location>
        <begin position="771"/>
        <end position="853"/>
    </location>
</feature>
<evidence type="ECO:0000259" key="1">
    <source>
        <dbReference type="Pfam" id="PF03109"/>
    </source>
</evidence>
<proteinExistence type="predicted"/>
<evidence type="ECO:0000313" key="3">
    <source>
        <dbReference type="Proteomes" id="UP000664859"/>
    </source>
</evidence>
<dbReference type="InterPro" id="IPR004147">
    <property type="entry name" value="ABC1_dom"/>
</dbReference>
<dbReference type="GO" id="GO:0005739">
    <property type="term" value="C:mitochondrion"/>
    <property type="evidence" value="ECO:0007669"/>
    <property type="project" value="TreeGrafter"/>
</dbReference>
<feature type="domain" description="ABC1 atypical kinase-like" evidence="1">
    <location>
        <begin position="670"/>
        <end position="720"/>
    </location>
</feature>
<dbReference type="PANTHER" id="PTHR45890:SF1">
    <property type="entry name" value="AARF DOMAIN CONTAINING KINASE 2"/>
    <property type="match status" value="1"/>
</dbReference>
<evidence type="ECO:0000313" key="2">
    <source>
        <dbReference type="EMBL" id="KAG5175474.1"/>
    </source>
</evidence>
<protein>
    <recommendedName>
        <fullName evidence="1">ABC1 atypical kinase-like domain-containing protein</fullName>
    </recommendedName>
</protein>
<dbReference type="SUPFAM" id="SSF56112">
    <property type="entry name" value="Protein kinase-like (PK-like)"/>
    <property type="match status" value="1"/>
</dbReference>
<dbReference type="AlphaFoldDB" id="A0A835YQT5"/>
<keyword evidence="3" id="KW-1185">Reference proteome</keyword>
<dbReference type="EMBL" id="JAFCMP010000549">
    <property type="protein sequence ID" value="KAG5175474.1"/>
    <property type="molecule type" value="Genomic_DNA"/>
</dbReference>
<name>A0A835YQT5_9STRA</name>
<comment type="caution">
    <text evidence="2">The sequence shown here is derived from an EMBL/GenBank/DDBJ whole genome shotgun (WGS) entry which is preliminary data.</text>
</comment>
<accession>A0A835YQT5</accession>
<dbReference type="Proteomes" id="UP000664859">
    <property type="component" value="Unassembled WGS sequence"/>
</dbReference>
<dbReference type="PANTHER" id="PTHR45890">
    <property type="entry name" value="AARF DOMAIN CONTAINING KINASE 2 (PREDICTED)"/>
    <property type="match status" value="1"/>
</dbReference>
<sequence>MPGMPPRPVPVSKDYEESLLSGCIFVLCRCLLVVHGHSKTMVCVGLVATVKGRNGKGGSLPTGVAELRKRGYRSVTEKLDLLQDERGLFDGVHQLPDWLLQDQRDQQAGGAYGPHGPTIVAIGVDPGQKSIAVSVRARVSPDLTAADLKRTAVDTKTADFKYEALAKNSQRYWKMCRKRDPQLDAAENLFTPETSLRRPGAPAANYATVTYQTLSVRARHYLSHTRRIRTFDAYRARERAVAWVARDILGPPDPSVRKVVFFGKAEFGSGSRGPIPRKRLIRHLASLAPVVLTNEHRTSITCPQDRAPLHRLALGSRVFCCANARPEVPVESQCNVRAIDRDHSGAANIVMCGVEEMLYGVRPPEFCRGPAGFQSQDVRMRASLCCRRGVARHLRSQHQGHTSGPRNWGCSVKRSEALALSQARTLTVGSLQLHHKLIWQAHGGPAHDMREQQLQPKRIVALSSAIAESSQTKGTLHKWYRVCRALLRSVLTLLGWSPIVAAGASVALLNKLRLAPQSLIDGWWSLALWAVEMTGPAYIKLVQWASSRPDLFPRDVCTRQVVQNCNSAQQLCHRGASDDTLACLLNCSGSVQLSRVLAAGRCRLGKLHANTTPHSWRSTVKALDRAFGPQWRDSFDVPDTKPIGSGCVAQHTIASDDVSVGVCCIACTLQVYKGVVKTANGDMPVAVKVIHPAVKAQIEMDVDIMRGVAAVVEALVPRADVALARNARLGDMTYNCGSAAARCAAPSRDFPMGELVAGNKHNSGGLADIDPRHRKALANVGLKAFLKMLFLDNFVHGDLHPGNILIGEREGRGGRKEPMLMFLDAGIVTELSRSDRRNFIDLFHAIATGNGREAGNLLIARSRSNQCEDPKAFVDAVDKLVSEALSSGLTLSKVHVGQLIGTVLSLCAQHRVKLESNFVSVVIAIGVLEGVGRALDPEINILKAALPVLVQAKMRGNV</sequence>
<dbReference type="OrthoDB" id="427480at2759"/>
<reference evidence="2" key="1">
    <citation type="submission" date="2021-02" db="EMBL/GenBank/DDBJ databases">
        <title>First Annotated Genome of the Yellow-green Alga Tribonema minus.</title>
        <authorList>
            <person name="Mahan K.M."/>
        </authorList>
    </citation>
    <scope>NUCLEOTIDE SEQUENCE</scope>
    <source>
        <strain evidence="2">UTEX B ZZ1240</strain>
    </source>
</reference>
<dbReference type="InterPro" id="IPR052402">
    <property type="entry name" value="ADCK_kinase"/>
</dbReference>
<dbReference type="Pfam" id="PF03109">
    <property type="entry name" value="ABC1"/>
    <property type="match status" value="2"/>
</dbReference>
<gene>
    <name evidence="2" type="ORF">JKP88DRAFT_265801</name>
</gene>
<organism evidence="2 3">
    <name type="scientific">Tribonema minus</name>
    <dbReference type="NCBI Taxonomy" id="303371"/>
    <lineage>
        <taxon>Eukaryota</taxon>
        <taxon>Sar</taxon>
        <taxon>Stramenopiles</taxon>
        <taxon>Ochrophyta</taxon>
        <taxon>PX clade</taxon>
        <taxon>Xanthophyceae</taxon>
        <taxon>Tribonematales</taxon>
        <taxon>Tribonemataceae</taxon>
        <taxon>Tribonema</taxon>
    </lineage>
</organism>
<dbReference type="InterPro" id="IPR011009">
    <property type="entry name" value="Kinase-like_dom_sf"/>
</dbReference>